<dbReference type="AlphaFoldDB" id="A0A248KAE1"/>
<organism evidence="1 2">
    <name type="scientific">Salmonella bongori serovar 66:z41:- str. SA19983605</name>
    <dbReference type="NCBI Taxonomy" id="1243617"/>
    <lineage>
        <taxon>Bacteria</taxon>
        <taxon>Pseudomonadati</taxon>
        <taxon>Pseudomonadota</taxon>
        <taxon>Gammaproteobacteria</taxon>
        <taxon>Enterobacterales</taxon>
        <taxon>Enterobacteriaceae</taxon>
        <taxon>Salmonella</taxon>
    </lineage>
</organism>
<keyword evidence="2" id="KW-1185">Reference proteome</keyword>
<evidence type="ECO:0000313" key="1">
    <source>
        <dbReference type="EMBL" id="ASG55271.1"/>
    </source>
</evidence>
<name>A0A248KAE1_SALBN</name>
<evidence type="ECO:0000313" key="2">
    <source>
        <dbReference type="Proteomes" id="UP000197991"/>
    </source>
</evidence>
<dbReference type="Proteomes" id="UP000197991">
    <property type="component" value="Chromosome"/>
</dbReference>
<reference evidence="1 2" key="1">
    <citation type="submission" date="2017-06" db="EMBL/GenBank/DDBJ databases">
        <title>Salmonella reference genomes for public health.</title>
        <authorList>
            <person name="Robertson J."/>
            <person name="Yoshida C."/>
            <person name="Gurnik S."/>
            <person name="Nash J."/>
        </authorList>
    </citation>
    <scope>NUCLEOTIDE SEQUENCE [LARGE SCALE GENOMIC DNA]</scope>
    <source>
        <strain evidence="1 2">SA19983605</strain>
    </source>
</reference>
<gene>
    <name evidence="1" type="ORF">LFZ56_13845</name>
</gene>
<proteinExistence type="predicted"/>
<protein>
    <submittedName>
        <fullName evidence="1">Uncharacterized protein</fullName>
    </submittedName>
</protein>
<dbReference type="EMBL" id="CP022120">
    <property type="protein sequence ID" value="ASG55271.1"/>
    <property type="molecule type" value="Genomic_DNA"/>
</dbReference>
<accession>A0A248KAE1</accession>
<sequence length="71" mass="8645">MCLQRRVNYASIQVATFADKRGSIRHYVWYQFQGGESRLFLYLKIRSEPCIFFKLLYIRLGKNVLNFIYWD</sequence>